<feature type="signal peptide" evidence="1">
    <location>
        <begin position="1"/>
        <end position="24"/>
    </location>
</feature>
<evidence type="ECO:0000256" key="1">
    <source>
        <dbReference type="SAM" id="SignalP"/>
    </source>
</evidence>
<name>K3WFJ8_GLOUD</name>
<dbReference type="AlphaFoldDB" id="K3WFJ8"/>
<dbReference type="VEuPathDB" id="FungiDB:PYU1_G003729"/>
<dbReference type="EnsemblProtists" id="PYU1_T003739">
    <property type="protein sequence ID" value="PYU1_T003739"/>
    <property type="gene ID" value="PYU1_G003729"/>
</dbReference>
<protein>
    <recommendedName>
        <fullName evidence="4">Secreted protein</fullName>
    </recommendedName>
</protein>
<evidence type="ECO:0000313" key="3">
    <source>
        <dbReference type="Proteomes" id="UP000019132"/>
    </source>
</evidence>
<reference evidence="3" key="2">
    <citation type="submission" date="2010-04" db="EMBL/GenBank/DDBJ databases">
        <authorList>
            <person name="Buell R."/>
            <person name="Hamilton J."/>
            <person name="Hostetler J."/>
        </authorList>
    </citation>
    <scope>NUCLEOTIDE SEQUENCE [LARGE SCALE GENOMIC DNA]</scope>
    <source>
        <strain evidence="3">DAOM:BR144</strain>
    </source>
</reference>
<organism evidence="2 3">
    <name type="scientific">Globisporangium ultimum (strain ATCC 200006 / CBS 805.95 / DAOM BR144)</name>
    <name type="common">Pythium ultimum</name>
    <dbReference type="NCBI Taxonomy" id="431595"/>
    <lineage>
        <taxon>Eukaryota</taxon>
        <taxon>Sar</taxon>
        <taxon>Stramenopiles</taxon>
        <taxon>Oomycota</taxon>
        <taxon>Peronosporomycetes</taxon>
        <taxon>Pythiales</taxon>
        <taxon>Pythiaceae</taxon>
        <taxon>Globisporangium</taxon>
    </lineage>
</organism>
<reference evidence="2" key="3">
    <citation type="submission" date="2015-02" db="UniProtKB">
        <authorList>
            <consortium name="EnsemblProtists"/>
        </authorList>
    </citation>
    <scope>IDENTIFICATION</scope>
    <source>
        <strain evidence="2">DAOM BR144</strain>
    </source>
</reference>
<accession>K3WFJ8</accession>
<keyword evidence="1" id="KW-0732">Signal</keyword>
<reference evidence="3" key="1">
    <citation type="journal article" date="2010" name="Genome Biol.">
        <title>Genome sequence of the necrotrophic plant pathogen Pythium ultimum reveals original pathogenicity mechanisms and effector repertoire.</title>
        <authorList>
            <person name="Levesque C.A."/>
            <person name="Brouwer H."/>
            <person name="Cano L."/>
            <person name="Hamilton J.P."/>
            <person name="Holt C."/>
            <person name="Huitema E."/>
            <person name="Raffaele S."/>
            <person name="Robideau G.P."/>
            <person name="Thines M."/>
            <person name="Win J."/>
            <person name="Zerillo M.M."/>
            <person name="Beakes G.W."/>
            <person name="Boore J.L."/>
            <person name="Busam D."/>
            <person name="Dumas B."/>
            <person name="Ferriera S."/>
            <person name="Fuerstenberg S.I."/>
            <person name="Gachon C.M."/>
            <person name="Gaulin E."/>
            <person name="Govers F."/>
            <person name="Grenville-Briggs L."/>
            <person name="Horner N."/>
            <person name="Hostetler J."/>
            <person name="Jiang R.H."/>
            <person name="Johnson J."/>
            <person name="Krajaejun T."/>
            <person name="Lin H."/>
            <person name="Meijer H.J."/>
            <person name="Moore B."/>
            <person name="Morris P."/>
            <person name="Phuntmart V."/>
            <person name="Puiu D."/>
            <person name="Shetty J."/>
            <person name="Stajich J.E."/>
            <person name="Tripathy S."/>
            <person name="Wawra S."/>
            <person name="van West P."/>
            <person name="Whitty B.R."/>
            <person name="Coutinho P.M."/>
            <person name="Henrissat B."/>
            <person name="Martin F."/>
            <person name="Thomas P.D."/>
            <person name="Tyler B.M."/>
            <person name="De Vries R.P."/>
            <person name="Kamoun S."/>
            <person name="Yandell M."/>
            <person name="Tisserat N."/>
            <person name="Buell C.R."/>
        </authorList>
    </citation>
    <scope>NUCLEOTIDE SEQUENCE</scope>
    <source>
        <strain evidence="3">DAOM:BR144</strain>
    </source>
</reference>
<dbReference type="HOGENOM" id="CLU_1963996_0_0_1"/>
<proteinExistence type="predicted"/>
<keyword evidence="3" id="KW-1185">Reference proteome</keyword>
<dbReference type="Proteomes" id="UP000019132">
    <property type="component" value="Unassembled WGS sequence"/>
</dbReference>
<evidence type="ECO:0000313" key="2">
    <source>
        <dbReference type="EnsemblProtists" id="PYU1_T003739"/>
    </source>
</evidence>
<sequence>MPASISASVIALMLAGSSPPSAWSTCTKMSICERGYNCVWMHASKICLIASDDSIFLRSPVRCGLRSEVANAACVNSQCTTARGCVLLAALPEPVPTVATPPAAAAAPVILSSRGPYTTATTLVLPCS</sequence>
<feature type="chain" id="PRO_5003867603" description="Secreted protein" evidence="1">
    <location>
        <begin position="25"/>
        <end position="128"/>
    </location>
</feature>
<dbReference type="EMBL" id="GL376638">
    <property type="status" value="NOT_ANNOTATED_CDS"/>
    <property type="molecule type" value="Genomic_DNA"/>
</dbReference>
<dbReference type="InParanoid" id="K3WFJ8"/>
<evidence type="ECO:0008006" key="4">
    <source>
        <dbReference type="Google" id="ProtNLM"/>
    </source>
</evidence>